<dbReference type="Gene3D" id="3.90.320.10">
    <property type="match status" value="1"/>
</dbReference>
<name>A0A8S5RVC0_9CAUD</name>
<sequence length="315" mass="36190">MLFKKIKVTPQGVYILDAELQKKIDKIKLSPSMIGNWLNSPADYILDKFIKPEVEIADVTHLKRGNWFHSTMEVFFALPPEERTRENLLKVSKEVTLTDDYRDFAKDSENQEWYKRALKAYIGAWLPDAQKEKIATLYIMGQSKQGLELFVNGKLGNASRQCLGFVDKIVEGENGLKVQDWKTGKKISNYNPNAKISTSNPFDYWRQQTFYAMLLEQLGATIEETSLLFPCAETPTIVYVDHHNPQVREQVIKDVEQVDRELDEAINNKYFFPFKKGPYNSWASYLAGMGRAQKPNIREDKFAMLADLSEVGGRA</sequence>
<dbReference type="InterPro" id="IPR011604">
    <property type="entry name" value="PDDEXK-like_dom_sf"/>
</dbReference>
<evidence type="ECO:0000313" key="2">
    <source>
        <dbReference type="EMBL" id="DAF42569.1"/>
    </source>
</evidence>
<dbReference type="InterPro" id="IPR038726">
    <property type="entry name" value="PDDEXK_AddAB-type"/>
</dbReference>
<reference evidence="2" key="1">
    <citation type="journal article" date="2021" name="Proc. Natl. Acad. Sci. U.S.A.">
        <title>A Catalog of Tens of Thousands of Viruses from Human Metagenomes Reveals Hidden Associations with Chronic Diseases.</title>
        <authorList>
            <person name="Tisza M.J."/>
            <person name="Buck C.B."/>
        </authorList>
    </citation>
    <scope>NUCLEOTIDE SEQUENCE</scope>
    <source>
        <strain evidence="2">CtHip2</strain>
    </source>
</reference>
<proteinExistence type="predicted"/>
<evidence type="ECO:0000259" key="1">
    <source>
        <dbReference type="Pfam" id="PF12705"/>
    </source>
</evidence>
<dbReference type="EMBL" id="BK032497">
    <property type="protein sequence ID" value="DAF42569.1"/>
    <property type="molecule type" value="Genomic_DNA"/>
</dbReference>
<accession>A0A8S5RVC0</accession>
<protein>
    <submittedName>
        <fullName evidence="2">PD-(D/E)XK nuclease superfamily protein</fullName>
    </submittedName>
</protein>
<organism evidence="2">
    <name type="scientific">Siphoviridae sp. ctHip2</name>
    <dbReference type="NCBI Taxonomy" id="2827830"/>
    <lineage>
        <taxon>Viruses</taxon>
        <taxon>Duplodnaviria</taxon>
        <taxon>Heunggongvirae</taxon>
        <taxon>Uroviricota</taxon>
        <taxon>Caudoviricetes</taxon>
    </lineage>
</organism>
<feature type="domain" description="PD-(D/E)XK endonuclease-like" evidence="1">
    <location>
        <begin position="29"/>
        <end position="264"/>
    </location>
</feature>
<dbReference type="Pfam" id="PF12705">
    <property type="entry name" value="PDDEXK_1"/>
    <property type="match status" value="1"/>
</dbReference>